<dbReference type="Pfam" id="PF23055">
    <property type="entry name" value="DUF7041"/>
    <property type="match status" value="1"/>
</dbReference>
<gene>
    <name evidence="3" type="ORF">KPH14_012764</name>
</gene>
<dbReference type="PANTHER" id="PTHR33327:SF3">
    <property type="entry name" value="RNA-DIRECTED DNA POLYMERASE"/>
    <property type="match status" value="1"/>
</dbReference>
<evidence type="ECO:0000259" key="2">
    <source>
        <dbReference type="Pfam" id="PF23055"/>
    </source>
</evidence>
<name>A0AAD9R8T6_9HYME</name>
<evidence type="ECO:0000313" key="3">
    <source>
        <dbReference type="EMBL" id="KAK2575249.1"/>
    </source>
</evidence>
<keyword evidence="4" id="KW-1185">Reference proteome</keyword>
<dbReference type="AlphaFoldDB" id="A0AAD9R8T6"/>
<reference evidence="3" key="2">
    <citation type="journal article" date="2023" name="Commun. Biol.">
        <title>Intrasexual cuticular hydrocarbon dimorphism in a wasp sheds light on hydrocarbon biosynthesis genes in Hymenoptera.</title>
        <authorList>
            <person name="Moris V.C."/>
            <person name="Podsiadlowski L."/>
            <person name="Martin S."/>
            <person name="Oeyen J.P."/>
            <person name="Donath A."/>
            <person name="Petersen M."/>
            <person name="Wilbrandt J."/>
            <person name="Misof B."/>
            <person name="Liedtke D."/>
            <person name="Thamm M."/>
            <person name="Scheiner R."/>
            <person name="Schmitt T."/>
            <person name="Niehuis O."/>
        </authorList>
    </citation>
    <scope>NUCLEOTIDE SEQUENCE</scope>
    <source>
        <strain evidence="3">GBR_01_08_01A</strain>
    </source>
</reference>
<organism evidence="3 4">
    <name type="scientific">Odynerus spinipes</name>
    <dbReference type="NCBI Taxonomy" id="1348599"/>
    <lineage>
        <taxon>Eukaryota</taxon>
        <taxon>Metazoa</taxon>
        <taxon>Ecdysozoa</taxon>
        <taxon>Arthropoda</taxon>
        <taxon>Hexapoda</taxon>
        <taxon>Insecta</taxon>
        <taxon>Pterygota</taxon>
        <taxon>Neoptera</taxon>
        <taxon>Endopterygota</taxon>
        <taxon>Hymenoptera</taxon>
        <taxon>Apocrita</taxon>
        <taxon>Aculeata</taxon>
        <taxon>Vespoidea</taxon>
        <taxon>Vespidae</taxon>
        <taxon>Eumeninae</taxon>
        <taxon>Odynerus</taxon>
    </lineage>
</organism>
<dbReference type="InterPro" id="IPR055469">
    <property type="entry name" value="DUF7041"/>
</dbReference>
<dbReference type="PANTHER" id="PTHR33327">
    <property type="entry name" value="ENDONUCLEASE"/>
    <property type="match status" value="1"/>
</dbReference>
<feature type="region of interest" description="Disordered" evidence="1">
    <location>
        <begin position="1"/>
        <end position="44"/>
    </location>
</feature>
<evidence type="ECO:0000256" key="1">
    <source>
        <dbReference type="SAM" id="MobiDB-lite"/>
    </source>
</evidence>
<dbReference type="EMBL" id="JAIFRP010004475">
    <property type="protein sequence ID" value="KAK2575249.1"/>
    <property type="molecule type" value="Genomic_DNA"/>
</dbReference>
<dbReference type="Proteomes" id="UP001258017">
    <property type="component" value="Unassembled WGS sequence"/>
</dbReference>
<comment type="caution">
    <text evidence="3">The sequence shown here is derived from an EMBL/GenBank/DDBJ whole genome shotgun (WGS) entry which is preliminary data.</text>
</comment>
<reference evidence="3" key="1">
    <citation type="submission" date="2021-08" db="EMBL/GenBank/DDBJ databases">
        <authorList>
            <person name="Misof B."/>
            <person name="Oliver O."/>
            <person name="Podsiadlowski L."/>
            <person name="Donath A."/>
            <person name="Peters R."/>
            <person name="Mayer C."/>
            <person name="Rust J."/>
            <person name="Gunkel S."/>
            <person name="Lesny P."/>
            <person name="Martin S."/>
            <person name="Oeyen J.P."/>
            <person name="Petersen M."/>
            <person name="Panagiotis P."/>
            <person name="Wilbrandt J."/>
            <person name="Tanja T."/>
        </authorList>
    </citation>
    <scope>NUCLEOTIDE SEQUENCE</scope>
    <source>
        <strain evidence="3">GBR_01_08_01A</strain>
        <tissue evidence="3">Thorax + abdomen</tissue>
    </source>
</reference>
<evidence type="ECO:0000313" key="4">
    <source>
        <dbReference type="Proteomes" id="UP001258017"/>
    </source>
</evidence>
<feature type="domain" description="DUF7041" evidence="2">
    <location>
        <begin position="54"/>
        <end position="99"/>
    </location>
</feature>
<protein>
    <recommendedName>
        <fullName evidence="2">DUF7041 domain-containing protein</fullName>
    </recommendedName>
</protein>
<accession>A0AAD9R8T6</accession>
<proteinExistence type="predicted"/>
<sequence>MPVDHTPVKPSTSKEDSGPSQKEEWTEEKPEQQQQQAERLRVPASTARYPQIGKFWLKRPKLWFVQLEAEFHACNITRDSTKYTALIRHLDEQSMDQSQMSLRSHPWRISMSILKQP</sequence>
<feature type="compositionally biased region" description="Basic and acidic residues" evidence="1">
    <location>
        <begin position="12"/>
        <end position="31"/>
    </location>
</feature>